<accession>A0ABW2LAH5</accession>
<sequence>MRTLPHLLALTLAGPQLILADVLELQDGGKLSGSILSISPDGVITADLEISDSPVGIHADKVKDVSFLKPSRKFDHDTMLTLINGDRLPCDIVSISDTQLAVTTDYAGDLAIPRKIVATAQLGIRPRKTIYSGPENLVNWNIEDNWHFEDGSMVSDGRGSIARNFPTLPDSFSLSFRLKWADKPMLKVFFASDTPASSGGKHDRYFLQIGTAGMEIKRQSSGRNPYHSLITVNRNHDSFAEREARFEIRVDNRQRRLLLYIDGQLEGQAADPLPVIPDGKIVILHSDSSEAEAHRVSDIILREWDASGERHRSEDRGDFGEDALINNKGERYGGRIISSKTDHRGKLSILFKTPFAEDTSTIPTAEISTLFFAEIENATENSATPLIIGLAGAGTLGAHACTFGPDHVHLTHPLLGDMKLSRDAVNQLQRREIPAADSAPETEPDTEE</sequence>
<protein>
    <recommendedName>
        <fullName evidence="3">LamG domain-containing protein</fullName>
    </recommendedName>
</protein>
<dbReference type="RefSeq" id="WP_379714636.1">
    <property type="nucleotide sequence ID" value="NZ_JBHTBS010000010.1"/>
</dbReference>
<evidence type="ECO:0000313" key="2">
    <source>
        <dbReference type="Proteomes" id="UP001596472"/>
    </source>
</evidence>
<reference evidence="2" key="1">
    <citation type="journal article" date="2019" name="Int. J. Syst. Evol. Microbiol.">
        <title>The Global Catalogue of Microorganisms (GCM) 10K type strain sequencing project: providing services to taxonomists for standard genome sequencing and annotation.</title>
        <authorList>
            <consortium name="The Broad Institute Genomics Platform"/>
            <consortium name="The Broad Institute Genome Sequencing Center for Infectious Disease"/>
            <person name="Wu L."/>
            <person name="Ma J."/>
        </authorList>
    </citation>
    <scope>NUCLEOTIDE SEQUENCE [LARGE SCALE GENOMIC DNA]</scope>
    <source>
        <strain evidence="2">CGMCC 4.1467</strain>
    </source>
</reference>
<name>A0ABW2LAH5_9BACT</name>
<keyword evidence="2" id="KW-1185">Reference proteome</keyword>
<dbReference type="Proteomes" id="UP001596472">
    <property type="component" value="Unassembled WGS sequence"/>
</dbReference>
<gene>
    <name evidence="1" type="ORF">ACFQY0_16505</name>
</gene>
<evidence type="ECO:0000313" key="1">
    <source>
        <dbReference type="EMBL" id="MFC7338799.1"/>
    </source>
</evidence>
<evidence type="ECO:0008006" key="3">
    <source>
        <dbReference type="Google" id="ProtNLM"/>
    </source>
</evidence>
<dbReference type="EMBL" id="JBHTBS010000010">
    <property type="protein sequence ID" value="MFC7338799.1"/>
    <property type="molecule type" value="Genomic_DNA"/>
</dbReference>
<comment type="caution">
    <text evidence="1">The sequence shown here is derived from an EMBL/GenBank/DDBJ whole genome shotgun (WGS) entry which is preliminary data.</text>
</comment>
<organism evidence="1 2">
    <name type="scientific">Haloferula chungangensis</name>
    <dbReference type="NCBI Taxonomy" id="1048331"/>
    <lineage>
        <taxon>Bacteria</taxon>
        <taxon>Pseudomonadati</taxon>
        <taxon>Verrucomicrobiota</taxon>
        <taxon>Verrucomicrobiia</taxon>
        <taxon>Verrucomicrobiales</taxon>
        <taxon>Verrucomicrobiaceae</taxon>
        <taxon>Haloferula</taxon>
    </lineage>
</organism>
<proteinExistence type="predicted"/>